<reference evidence="3 4" key="1">
    <citation type="journal article" date="2010" name="Genome Biol.">
        <title>A first genome assembly of the barley fungal pathogen Pyrenophora teres f. teres.</title>
        <authorList>
            <person name="Ellwood S.R."/>
            <person name="Liu Z."/>
            <person name="Syme R.A."/>
            <person name="Lai Z."/>
            <person name="Hane J.K."/>
            <person name="Keiper F."/>
            <person name="Moffat C.S."/>
            <person name="Oliver R.P."/>
            <person name="Friesen T.L."/>
        </authorList>
    </citation>
    <scope>NUCLEOTIDE SEQUENCE [LARGE SCALE GENOMIC DNA]</scope>
    <source>
        <strain evidence="3 4">0-1</strain>
    </source>
</reference>
<dbReference type="Gene3D" id="1.10.510.10">
    <property type="entry name" value="Transferase(Phosphotransferase) domain 1"/>
    <property type="match status" value="1"/>
</dbReference>
<dbReference type="EMBL" id="GL537344">
    <property type="protein sequence ID" value="EFQ86592.1"/>
    <property type="molecule type" value="Genomic_DNA"/>
</dbReference>
<dbReference type="PROSITE" id="PS50011">
    <property type="entry name" value="PROTEIN_KINASE_DOM"/>
    <property type="match status" value="1"/>
</dbReference>
<dbReference type="GO" id="GO:0005524">
    <property type="term" value="F:ATP binding"/>
    <property type="evidence" value="ECO:0007669"/>
    <property type="project" value="InterPro"/>
</dbReference>
<organism evidence="4">
    <name type="scientific">Pyrenophora teres f. teres (strain 0-1)</name>
    <name type="common">Barley net blotch fungus</name>
    <name type="synonym">Drechslera teres f. teres</name>
    <dbReference type="NCBI Taxonomy" id="861557"/>
    <lineage>
        <taxon>Eukaryota</taxon>
        <taxon>Fungi</taxon>
        <taxon>Dikarya</taxon>
        <taxon>Ascomycota</taxon>
        <taxon>Pezizomycotina</taxon>
        <taxon>Dothideomycetes</taxon>
        <taxon>Pleosporomycetidae</taxon>
        <taxon>Pleosporales</taxon>
        <taxon>Pleosporineae</taxon>
        <taxon>Pleosporaceae</taxon>
        <taxon>Pyrenophora</taxon>
    </lineage>
</organism>
<feature type="region of interest" description="Disordered" evidence="1">
    <location>
        <begin position="1"/>
        <end position="111"/>
    </location>
</feature>
<dbReference type="InterPro" id="IPR000719">
    <property type="entry name" value="Prot_kinase_dom"/>
</dbReference>
<dbReference type="PANTHER" id="PTHR24359:SF1">
    <property type="entry name" value="INHIBITOR OF NUCLEAR FACTOR KAPPA-B KINASE EPSILON SUBUNIT HOMOLOG 1-RELATED"/>
    <property type="match status" value="1"/>
</dbReference>
<dbReference type="HOGENOM" id="CLU_676436_0_0_1"/>
<dbReference type="Pfam" id="PF00069">
    <property type="entry name" value="Pkinase"/>
    <property type="match status" value="1"/>
</dbReference>
<dbReference type="InterPro" id="IPR011009">
    <property type="entry name" value="Kinase-like_dom_sf"/>
</dbReference>
<dbReference type="GO" id="GO:0004674">
    <property type="term" value="F:protein serine/threonine kinase activity"/>
    <property type="evidence" value="ECO:0007669"/>
    <property type="project" value="TreeGrafter"/>
</dbReference>
<dbReference type="SUPFAM" id="SSF56112">
    <property type="entry name" value="Protein kinase-like (PK-like)"/>
    <property type="match status" value="1"/>
</dbReference>
<feature type="domain" description="Protein kinase" evidence="2">
    <location>
        <begin position="153"/>
        <end position="407"/>
    </location>
</feature>
<gene>
    <name evidence="3" type="ORF">PTT_18117</name>
</gene>
<evidence type="ECO:0000259" key="2">
    <source>
        <dbReference type="PROSITE" id="PS50011"/>
    </source>
</evidence>
<dbReference type="KEGG" id="pte:PTT_18117"/>
<name>E3S604_PYRTT</name>
<accession>E3S604</accession>
<dbReference type="OrthoDB" id="9992527at2759"/>
<feature type="compositionally biased region" description="Polar residues" evidence="1">
    <location>
        <begin position="98"/>
        <end position="111"/>
    </location>
</feature>
<evidence type="ECO:0000313" key="3">
    <source>
        <dbReference type="EMBL" id="EFQ86592.1"/>
    </source>
</evidence>
<feature type="compositionally biased region" description="Acidic residues" evidence="1">
    <location>
        <begin position="33"/>
        <end position="67"/>
    </location>
</feature>
<feature type="compositionally biased region" description="Basic residues" evidence="1">
    <location>
        <begin position="1"/>
        <end position="10"/>
    </location>
</feature>
<dbReference type="PANTHER" id="PTHR24359">
    <property type="entry name" value="SERINE/THREONINE-PROTEIN KINASE SBK1"/>
    <property type="match status" value="1"/>
</dbReference>
<sequence>MGGCKAKRNPARNPELAHTTAETTPCIGHDDINDQSDEDEDSDEDDGDEEDKSDNQSDDNDDDEDEDGHAPNDDRGQGGANSTSDSSGGGQDPRLEQNEGSSGGKDTSTRGADNYSFGGVYGWNTSTQVILPTLVSFTPLRHHQLPSRTLPVTWLGRINSKGGMASVYKVQLQIDPISGLSIATAIYAVKQYPAKHRTSFLRELNAYTILHSGMDHDNHIIKCYGTFECLDSSGNPTYNLLLEHAECDLAEYWAKTTPMGDTQEEARSWKLMFSMASALQQVHQTRQIGTQHLQGVHFDLKPDNILYTRNGQWKLCDFGFTKFTNVRGSMKSRIYVDGGTRKYREYTLSASRTTLIDHFRSTGVQIFFASKSALRHMVNGLCHVGASCLDSRRLRDIQSLGEAPNYI</sequence>
<dbReference type="Proteomes" id="UP000001067">
    <property type="component" value="Unassembled WGS sequence"/>
</dbReference>
<dbReference type="AlphaFoldDB" id="E3S604"/>
<proteinExistence type="predicted"/>
<evidence type="ECO:0000313" key="4">
    <source>
        <dbReference type="Proteomes" id="UP000001067"/>
    </source>
</evidence>
<dbReference type="STRING" id="861557.E3S604"/>
<evidence type="ECO:0000256" key="1">
    <source>
        <dbReference type="SAM" id="MobiDB-lite"/>
    </source>
</evidence>
<keyword evidence="4" id="KW-1185">Reference proteome</keyword>
<protein>
    <recommendedName>
        <fullName evidence="2">Protein kinase domain-containing protein</fullName>
    </recommendedName>
</protein>
<dbReference type="SMART" id="SM00220">
    <property type="entry name" value="S_TKc"/>
    <property type="match status" value="1"/>
</dbReference>